<reference evidence="2" key="1">
    <citation type="journal article" date="2019" name="Int. J. Syst. Evol. Microbiol.">
        <title>The Global Catalogue of Microorganisms (GCM) 10K type strain sequencing project: providing services to taxonomists for standard genome sequencing and annotation.</title>
        <authorList>
            <consortium name="The Broad Institute Genomics Platform"/>
            <consortium name="The Broad Institute Genome Sequencing Center for Infectious Disease"/>
            <person name="Wu L."/>
            <person name="Ma J."/>
        </authorList>
    </citation>
    <scope>NUCLEOTIDE SEQUENCE [LARGE SCALE GENOMIC DNA]</scope>
    <source>
        <strain evidence="2">JCM 4416</strain>
    </source>
</reference>
<gene>
    <name evidence="1" type="ORF">GCM10010285_22340</name>
</gene>
<organism evidence="1 2">
    <name type="scientific">Streptomyces pseudogriseolus</name>
    <name type="common">Streptomyces gancidicus</name>
    <name type="synonym">Streptomyces rubiginosus</name>
    <dbReference type="NCBI Taxonomy" id="36817"/>
    <lineage>
        <taxon>Bacteria</taxon>
        <taxon>Bacillati</taxon>
        <taxon>Actinomycetota</taxon>
        <taxon>Actinomycetes</taxon>
        <taxon>Kitasatosporales</taxon>
        <taxon>Streptomycetaceae</taxon>
        <taxon>Streptomyces</taxon>
        <taxon>Streptomyces pseudogriseolus group</taxon>
    </lineage>
</organism>
<dbReference type="EMBL" id="BMTX01000004">
    <property type="protein sequence ID" value="GGS42306.1"/>
    <property type="molecule type" value="Genomic_DNA"/>
</dbReference>
<accession>A0ABQ2T094</accession>
<sequence>MTYPTTIERTALPGVRLQLAHLAHDLKRGRSCLLLLPTWLVNGPGAPSEDLLDEVLHELDDYVLLPPASTGDAAPSTADAWLPSERAAPDTARWSGLAPVLDYDDGLGDLFVSTPSATPELGAPTFEGGPRRQVAGPSEAEALAGLLERLAKEVNLQVGRADSDDEERDVLTLLVRCRNGEPETRPVVVRGWREYAPSATGHLLRRMVAVTKEAGLPPGRGPRALVVATTDDLPPGLPGQLAREDVAVHWWWGVAGRLDTATVVALSRPPLDSSNARKQLFEAVAQATITEICGPFLDIASALAARWADGIPETLTDALHDVMEAGPAPEASFLSDQPLARGPGAHPDESLLPAWNAAAVESWDGRLRRHPAHFLDNEHAMASQVWLAQNHVLLPLLDASRERFSDVVRANARIPLQRLAGQYGPRRAPDEGGVPPSTLIATMEVGAMWGAFRDGAIALTQRDRRHLRILRDARNRLAHRTPLDGEGLQTLIKELCR</sequence>
<comment type="caution">
    <text evidence="1">The sequence shown here is derived from an EMBL/GenBank/DDBJ whole genome shotgun (WGS) entry which is preliminary data.</text>
</comment>
<dbReference type="Proteomes" id="UP000597853">
    <property type="component" value="Unassembled WGS sequence"/>
</dbReference>
<name>A0ABQ2T094_STREZ</name>
<keyword evidence="2" id="KW-1185">Reference proteome</keyword>
<evidence type="ECO:0000313" key="2">
    <source>
        <dbReference type="Proteomes" id="UP000597853"/>
    </source>
</evidence>
<protein>
    <submittedName>
        <fullName evidence="1">Uncharacterized protein</fullName>
    </submittedName>
</protein>
<proteinExistence type="predicted"/>
<evidence type="ECO:0000313" key="1">
    <source>
        <dbReference type="EMBL" id="GGS42306.1"/>
    </source>
</evidence>